<dbReference type="InterPro" id="IPR053170">
    <property type="entry name" value="Transcription_regulator"/>
</dbReference>
<dbReference type="GO" id="GO:0016787">
    <property type="term" value="F:hydrolase activity"/>
    <property type="evidence" value="ECO:0007669"/>
    <property type="project" value="UniProtKB-KW"/>
</dbReference>
<evidence type="ECO:0000313" key="3">
    <source>
        <dbReference type="Proteomes" id="UP000505077"/>
    </source>
</evidence>
<accession>A0A6L2R4B1</accession>
<dbReference type="EMBL" id="BLLL01000001">
    <property type="protein sequence ID" value="GFH62396.1"/>
    <property type="molecule type" value="Genomic_DNA"/>
</dbReference>
<dbReference type="Proteomes" id="UP000505077">
    <property type="component" value="Unassembled WGS sequence"/>
</dbReference>
<dbReference type="PANTHER" id="PTHR40031:SF1">
    <property type="entry name" value="MEMBRANE-BOUND METAL-DEPENDENT HYDROLASE"/>
    <property type="match status" value="1"/>
</dbReference>
<keyword evidence="1" id="KW-1133">Transmembrane helix</keyword>
<sequence length="373" mass="41378">MDPVTHAVSGAVAMLAMPNRPATRWAVPLAALAAASPDIDVIFAVDPLRVLQLHRGITHSLAAMPALGLLLTLCFCPLWRAGMPGRWSFCRVWAFACAMLGLHIWLDVVTTYGTMLFLPFSHERVRLNALFIVDLLFVVPLILAIWRGRTRRVCMVAAALWLFAYPAMNIALNARHAAVTEARLLSAGRAVSHVTILPDAFAPFFWRAIFLEQAPEASSRGKEVCEQSLDMFGQPRSPEIRHPAFPDAAIDALSRQSVFCREFFAFTLLPVVSPLPPAQRPQNALPGMNYSVVYDVRFGTGLKVVRSLLQMRHDGEHPFRLMLAITPDSGEAIAPYAVRLERLYFSGSNKDSGWQIPTVPQTSSVWRRLVGLR</sequence>
<keyword evidence="1" id="KW-0812">Transmembrane</keyword>
<dbReference type="PANTHER" id="PTHR40031">
    <property type="entry name" value="HYPOTHETICAL MEMBRANE SPANNING PROTEIN"/>
    <property type="match status" value="1"/>
</dbReference>
<dbReference type="AlphaFoldDB" id="A0A6L2R4B1"/>
<evidence type="ECO:0000313" key="2">
    <source>
        <dbReference type="EMBL" id="GFH62396.1"/>
    </source>
</evidence>
<evidence type="ECO:0000256" key="1">
    <source>
        <dbReference type="SAM" id="Phobius"/>
    </source>
</evidence>
<keyword evidence="1" id="KW-0472">Membrane</keyword>
<feature type="transmembrane region" description="Helical" evidence="1">
    <location>
        <begin position="153"/>
        <end position="172"/>
    </location>
</feature>
<feature type="transmembrane region" description="Helical" evidence="1">
    <location>
        <begin position="126"/>
        <end position="146"/>
    </location>
</feature>
<keyword evidence="2" id="KW-0378">Hydrolase</keyword>
<gene>
    <name evidence="2" type="ORF">ZNDK_0167</name>
</gene>
<proteinExistence type="predicted"/>
<protein>
    <submittedName>
        <fullName evidence="2">Membrane-bound metal-dependent hydrolase</fullName>
    </submittedName>
</protein>
<name>A0A6L2R4B1_9BACT</name>
<organism evidence="2 3">
    <name type="scientific">Candidatus Desulfovibrio kirbyi</name>
    <dbReference type="NCBI Taxonomy" id="2696086"/>
    <lineage>
        <taxon>Bacteria</taxon>
        <taxon>Pseudomonadati</taxon>
        <taxon>Thermodesulfobacteriota</taxon>
        <taxon>Desulfovibrionia</taxon>
        <taxon>Desulfovibrionales</taxon>
        <taxon>Desulfovibrionaceae</taxon>
        <taxon>Desulfovibrio</taxon>
    </lineage>
</organism>
<feature type="transmembrane region" description="Helical" evidence="1">
    <location>
        <begin position="57"/>
        <end position="76"/>
    </location>
</feature>
<reference evidence="2 3" key="1">
    <citation type="journal article" date="2020" name="ISME J.">
        <title>Parallel Reductive Genome Evolution in Desulfovibrio Ectosymbionts Independently Acquired by Trichonympha Protists in the Termite Gut.</title>
        <authorList>
            <person name="Takeuchi M."/>
            <person name="Kuwahara H."/>
            <person name="Murakami T."/>
            <person name="Takahashi K."/>
            <person name="Kajitani R."/>
            <person name="Toyoda A."/>
            <person name="Itoh T."/>
            <person name="Ohkuma M."/>
            <person name="Hongoh Y."/>
        </authorList>
    </citation>
    <scope>NUCLEOTIDE SEQUENCE [LARGE SCALE GENOMIC DNA]</scope>
    <source>
        <strain evidence="2">ZnDsv-02</strain>
    </source>
</reference>
<dbReference type="InterPro" id="IPR007404">
    <property type="entry name" value="YdjM-like"/>
</dbReference>
<comment type="caution">
    <text evidence="2">The sequence shown here is derived from an EMBL/GenBank/DDBJ whole genome shotgun (WGS) entry which is preliminary data.</text>
</comment>
<dbReference type="Pfam" id="PF04307">
    <property type="entry name" value="YdjM"/>
    <property type="match status" value="1"/>
</dbReference>
<feature type="transmembrane region" description="Helical" evidence="1">
    <location>
        <begin position="88"/>
        <end position="106"/>
    </location>
</feature>